<gene>
    <name evidence="12" type="ORF">SLEP1_g7206</name>
</gene>
<dbReference type="InterPro" id="IPR031127">
    <property type="entry name" value="E3_UB_ligase_RBR"/>
</dbReference>
<organism evidence="12 13">
    <name type="scientific">Rubroshorea leprosula</name>
    <dbReference type="NCBI Taxonomy" id="152421"/>
    <lineage>
        <taxon>Eukaryota</taxon>
        <taxon>Viridiplantae</taxon>
        <taxon>Streptophyta</taxon>
        <taxon>Embryophyta</taxon>
        <taxon>Tracheophyta</taxon>
        <taxon>Spermatophyta</taxon>
        <taxon>Magnoliopsida</taxon>
        <taxon>eudicotyledons</taxon>
        <taxon>Gunneridae</taxon>
        <taxon>Pentapetalae</taxon>
        <taxon>rosids</taxon>
        <taxon>malvids</taxon>
        <taxon>Malvales</taxon>
        <taxon>Dipterocarpaceae</taxon>
        <taxon>Rubroshorea</taxon>
    </lineage>
</organism>
<evidence type="ECO:0000256" key="2">
    <source>
        <dbReference type="ARBA" id="ARBA00001947"/>
    </source>
</evidence>
<protein>
    <recommendedName>
        <fullName evidence="4">RBR-type E3 ubiquitin transferase</fullName>
        <ecNumber evidence="4">2.3.2.31</ecNumber>
    </recommendedName>
</protein>
<dbReference type="Proteomes" id="UP001054252">
    <property type="component" value="Unassembled WGS sequence"/>
</dbReference>
<keyword evidence="7" id="KW-0677">Repeat</keyword>
<evidence type="ECO:0000256" key="9">
    <source>
        <dbReference type="ARBA" id="ARBA00022786"/>
    </source>
</evidence>
<accession>A0AAV5I7F4</accession>
<feature type="domain" description="RING-type" evidence="11">
    <location>
        <begin position="1"/>
        <end position="178"/>
    </location>
</feature>
<comment type="catalytic activity">
    <reaction evidence="1">
        <text>[E2 ubiquitin-conjugating enzyme]-S-ubiquitinyl-L-cysteine + [acceptor protein]-L-lysine = [E2 ubiquitin-conjugating enzyme]-L-cysteine + [acceptor protein]-N(6)-ubiquitinyl-L-lysine.</text>
        <dbReference type="EC" id="2.3.2.31"/>
    </reaction>
</comment>
<dbReference type="PANTHER" id="PTHR11685">
    <property type="entry name" value="RBR FAMILY RING FINGER AND IBR DOMAIN-CONTAINING"/>
    <property type="match status" value="1"/>
</dbReference>
<dbReference type="SMART" id="SM00647">
    <property type="entry name" value="IBR"/>
    <property type="match status" value="2"/>
</dbReference>
<evidence type="ECO:0000256" key="6">
    <source>
        <dbReference type="ARBA" id="ARBA00022723"/>
    </source>
</evidence>
<dbReference type="SUPFAM" id="SSF57850">
    <property type="entry name" value="RING/U-box"/>
    <property type="match status" value="1"/>
</dbReference>
<dbReference type="GO" id="GO:0061630">
    <property type="term" value="F:ubiquitin protein ligase activity"/>
    <property type="evidence" value="ECO:0007669"/>
    <property type="project" value="UniProtKB-EC"/>
</dbReference>
<proteinExistence type="predicted"/>
<keyword evidence="10" id="KW-0862">Zinc</keyword>
<dbReference type="CDD" id="cd22582">
    <property type="entry name" value="BRcat_RBR_unk"/>
    <property type="match status" value="1"/>
</dbReference>
<dbReference type="EMBL" id="BPVZ01000007">
    <property type="protein sequence ID" value="GKU93629.1"/>
    <property type="molecule type" value="Genomic_DNA"/>
</dbReference>
<reference evidence="12 13" key="1">
    <citation type="journal article" date="2021" name="Commun. Biol.">
        <title>The genome of Shorea leprosula (Dipterocarpaceae) highlights the ecological relevance of drought in aseasonal tropical rainforests.</title>
        <authorList>
            <person name="Ng K.K.S."/>
            <person name="Kobayashi M.J."/>
            <person name="Fawcett J.A."/>
            <person name="Hatakeyama M."/>
            <person name="Paape T."/>
            <person name="Ng C.H."/>
            <person name="Ang C.C."/>
            <person name="Tnah L.H."/>
            <person name="Lee C.T."/>
            <person name="Nishiyama T."/>
            <person name="Sese J."/>
            <person name="O'Brien M.J."/>
            <person name="Copetti D."/>
            <person name="Mohd Noor M.I."/>
            <person name="Ong R.C."/>
            <person name="Putra M."/>
            <person name="Sireger I.Z."/>
            <person name="Indrioko S."/>
            <person name="Kosugi Y."/>
            <person name="Izuno A."/>
            <person name="Isagi Y."/>
            <person name="Lee S.L."/>
            <person name="Shimizu K.K."/>
        </authorList>
    </citation>
    <scope>NUCLEOTIDE SEQUENCE [LARGE SCALE GENOMIC DNA]</scope>
    <source>
        <strain evidence="12">214</strain>
    </source>
</reference>
<evidence type="ECO:0000259" key="11">
    <source>
        <dbReference type="PROSITE" id="PS51873"/>
    </source>
</evidence>
<dbReference type="FunFam" id="1.20.120.1750:FF:000019">
    <property type="entry name" value="RBR-type E3 ubiquitin transferase"/>
    <property type="match status" value="1"/>
</dbReference>
<dbReference type="GO" id="GO:0008270">
    <property type="term" value="F:zinc ion binding"/>
    <property type="evidence" value="ECO:0007669"/>
    <property type="project" value="UniProtKB-KW"/>
</dbReference>
<evidence type="ECO:0000256" key="8">
    <source>
        <dbReference type="ARBA" id="ARBA00022771"/>
    </source>
</evidence>
<comment type="pathway">
    <text evidence="3">Protein modification; protein ubiquitination.</text>
</comment>
<keyword evidence="6" id="KW-0479">Metal-binding</keyword>
<evidence type="ECO:0000256" key="4">
    <source>
        <dbReference type="ARBA" id="ARBA00012251"/>
    </source>
</evidence>
<dbReference type="InterPro" id="IPR002867">
    <property type="entry name" value="IBR_dom"/>
</dbReference>
<keyword evidence="9" id="KW-0833">Ubl conjugation pathway</keyword>
<keyword evidence="13" id="KW-1185">Reference proteome</keyword>
<evidence type="ECO:0000256" key="7">
    <source>
        <dbReference type="ARBA" id="ARBA00022737"/>
    </source>
</evidence>
<dbReference type="InterPro" id="IPR044066">
    <property type="entry name" value="TRIAD_supradom"/>
</dbReference>
<sequence length="196" mass="22384">MSVPKCPHEGCKSELGVESCKKFLPPMLIEMLQGRIKEASIPVTEKVYCPYPRCSALMSRSEISEEYAKNAFVGSERSGARKCIKCHGLFCINCKVPWHNAMTCSDYKILNPNIPAEDLKLNSLATKNKWRQCGKCNNMIEHTEGCWHMTCICGHEFCYNCGAERKNNRPTCSCPAWDVRRIWFDNHGDFDDDDLF</sequence>
<dbReference type="AlphaFoldDB" id="A0AAV5I7F4"/>
<evidence type="ECO:0000313" key="12">
    <source>
        <dbReference type="EMBL" id="GKU93629.1"/>
    </source>
</evidence>
<keyword evidence="8" id="KW-0863">Zinc-finger</keyword>
<name>A0AAV5I7F4_9ROSI</name>
<dbReference type="Gene3D" id="1.20.120.1750">
    <property type="match status" value="1"/>
</dbReference>
<dbReference type="GO" id="GO:0016567">
    <property type="term" value="P:protein ubiquitination"/>
    <property type="evidence" value="ECO:0007669"/>
    <property type="project" value="InterPro"/>
</dbReference>
<evidence type="ECO:0000313" key="13">
    <source>
        <dbReference type="Proteomes" id="UP001054252"/>
    </source>
</evidence>
<dbReference type="PROSITE" id="PS51873">
    <property type="entry name" value="TRIAD"/>
    <property type="match status" value="1"/>
</dbReference>
<dbReference type="EC" id="2.3.2.31" evidence="4"/>
<dbReference type="Pfam" id="PF01485">
    <property type="entry name" value="IBR"/>
    <property type="match status" value="2"/>
</dbReference>
<evidence type="ECO:0000256" key="10">
    <source>
        <dbReference type="ARBA" id="ARBA00022833"/>
    </source>
</evidence>
<evidence type="ECO:0000256" key="1">
    <source>
        <dbReference type="ARBA" id="ARBA00001798"/>
    </source>
</evidence>
<evidence type="ECO:0000256" key="5">
    <source>
        <dbReference type="ARBA" id="ARBA00022679"/>
    </source>
</evidence>
<comment type="caution">
    <text evidence="12">The sequence shown here is derived from an EMBL/GenBank/DDBJ whole genome shotgun (WGS) entry which is preliminary data.</text>
</comment>
<evidence type="ECO:0000256" key="3">
    <source>
        <dbReference type="ARBA" id="ARBA00004906"/>
    </source>
</evidence>
<dbReference type="CDD" id="cd22584">
    <property type="entry name" value="Rcat_RBR_unk"/>
    <property type="match status" value="1"/>
</dbReference>
<keyword evidence="5" id="KW-0808">Transferase</keyword>
<comment type="cofactor">
    <cofactor evidence="2">
        <name>Zn(2+)</name>
        <dbReference type="ChEBI" id="CHEBI:29105"/>
    </cofactor>
</comment>